<protein>
    <recommendedName>
        <fullName evidence="7">EGF domain-specific O-linked N-acetylglucosamine transferase</fullName>
        <ecNumber evidence="1">2.4.1.255</ecNumber>
    </recommendedName>
    <alternativeName>
        <fullName evidence="8">Extracellular O-linked N-acetylglucosamine transferase</fullName>
    </alternativeName>
</protein>
<organism evidence="12">
    <name type="scientific">Acidicaldus sp</name>
    <dbReference type="NCBI Taxonomy" id="1872105"/>
    <lineage>
        <taxon>Bacteria</taxon>
        <taxon>Pseudomonadati</taxon>
        <taxon>Pseudomonadota</taxon>
        <taxon>Alphaproteobacteria</taxon>
        <taxon>Acetobacterales</taxon>
        <taxon>Acetobacteraceae</taxon>
        <taxon>Acidicaldus</taxon>
    </lineage>
</organism>
<reference evidence="12" key="1">
    <citation type="journal article" date="2020" name="mSystems">
        <title>Genome- and Community-Level Interaction Insights into Carbon Utilization and Element Cycling Functions of Hydrothermarchaeota in Hydrothermal Sediment.</title>
        <authorList>
            <person name="Zhou Z."/>
            <person name="Liu Y."/>
            <person name="Xu W."/>
            <person name="Pan J."/>
            <person name="Luo Z.H."/>
            <person name="Li M."/>
        </authorList>
    </citation>
    <scope>NUCLEOTIDE SEQUENCE</scope>
    <source>
        <strain evidence="12">SpSt-997</strain>
    </source>
</reference>
<dbReference type="AlphaFoldDB" id="A0A8J4HC71"/>
<dbReference type="PANTHER" id="PTHR20961:SF148">
    <property type="entry name" value="EGF DOMAIN-SPECIFIC O-LINKED N-ACETYLGLUCOSAMINE TRANSFERASE"/>
    <property type="match status" value="1"/>
</dbReference>
<gene>
    <name evidence="12" type="ORF">ENY07_08205</name>
</gene>
<comment type="caution">
    <text evidence="12">The sequence shown here is derived from an EMBL/GenBank/DDBJ whole genome shotgun (WGS) entry which is preliminary data.</text>
</comment>
<feature type="domain" description="Glycosyltransferase 61 catalytic" evidence="11">
    <location>
        <begin position="149"/>
        <end position="324"/>
    </location>
</feature>
<evidence type="ECO:0000256" key="8">
    <source>
        <dbReference type="ARBA" id="ARBA00042574"/>
    </source>
</evidence>
<proteinExistence type="predicted"/>
<comment type="catalytic activity">
    <reaction evidence="10">
        <text>L-threonyl-[protein] + UDP-N-acetyl-alpha-D-glucosamine = 3-O-(N-acetyl-beta-D-glucosaminyl)-L-threonyl-[protein] + UDP + H(+)</text>
        <dbReference type="Rhea" id="RHEA:48908"/>
        <dbReference type="Rhea" id="RHEA-COMP:11060"/>
        <dbReference type="Rhea" id="RHEA-COMP:12252"/>
        <dbReference type="ChEBI" id="CHEBI:15378"/>
        <dbReference type="ChEBI" id="CHEBI:30013"/>
        <dbReference type="ChEBI" id="CHEBI:57705"/>
        <dbReference type="ChEBI" id="CHEBI:58223"/>
        <dbReference type="ChEBI" id="CHEBI:90840"/>
        <dbReference type="EC" id="2.4.1.255"/>
    </reaction>
</comment>
<evidence type="ECO:0000256" key="10">
    <source>
        <dbReference type="ARBA" id="ARBA00049432"/>
    </source>
</evidence>
<keyword evidence="4" id="KW-0732">Signal</keyword>
<evidence type="ECO:0000256" key="4">
    <source>
        <dbReference type="ARBA" id="ARBA00022729"/>
    </source>
</evidence>
<keyword evidence="2" id="KW-0328">Glycosyltransferase</keyword>
<name>A0A8J4HC71_9PROT</name>
<keyword evidence="6" id="KW-0325">Glycoprotein</keyword>
<sequence>MTNSFYVFPTSIRHLLSGVSGAMASEAGISGVRMLSERGEYHRRKPEIISSGLDQKSINYIKGFYEKKSETFLAQYAVIFEDCVLLGQGCVITKNNFLILDSCWEIIQNRIPIPGIEKILDGLFKKNFVETGVADDTCLLLKRPWWRNYGHFLLDSAALFSLYGSLFDVSNLTLVTGKFEDKQVGCVAHQALMAIGEPRRIVEYTDDQIIKFKRLIYPMPVSRPPLFKLPQAIKSIREIFINKKINFVNKRDKIYIKRSNARARRLLNEDLVVDACRSEGFDIVEPENFSLVEQAKIFHNANVIVGIKGAALTNTIFCSPGCAILVISPEHWQDAFFWDIAGQLDLRYYEIFCKTIGNYYENWDVPFEISIDIFLSILKKLL</sequence>
<accession>A0A8J4HC71</accession>
<evidence type="ECO:0000256" key="6">
    <source>
        <dbReference type="ARBA" id="ARBA00023180"/>
    </source>
</evidence>
<evidence type="ECO:0000256" key="3">
    <source>
        <dbReference type="ARBA" id="ARBA00022679"/>
    </source>
</evidence>
<evidence type="ECO:0000256" key="9">
    <source>
        <dbReference type="ARBA" id="ARBA00048317"/>
    </source>
</evidence>
<dbReference type="EC" id="2.4.1.255" evidence="1"/>
<evidence type="ECO:0000256" key="7">
    <source>
        <dbReference type="ARBA" id="ARBA00040944"/>
    </source>
</evidence>
<evidence type="ECO:0000256" key="1">
    <source>
        <dbReference type="ARBA" id="ARBA00011970"/>
    </source>
</evidence>
<evidence type="ECO:0000256" key="5">
    <source>
        <dbReference type="ARBA" id="ARBA00022824"/>
    </source>
</evidence>
<dbReference type="Pfam" id="PF04577">
    <property type="entry name" value="Glyco_transf_61"/>
    <property type="match status" value="1"/>
</dbReference>
<comment type="catalytic activity">
    <reaction evidence="9">
        <text>L-seryl-[protein] + UDP-N-acetyl-alpha-D-glucosamine = 3-O-(N-acetyl-beta-D-glucosaminyl)-L-seryl-[protein] + UDP + H(+)</text>
        <dbReference type="Rhea" id="RHEA:48904"/>
        <dbReference type="Rhea" id="RHEA-COMP:9863"/>
        <dbReference type="Rhea" id="RHEA-COMP:12251"/>
        <dbReference type="ChEBI" id="CHEBI:15378"/>
        <dbReference type="ChEBI" id="CHEBI:29999"/>
        <dbReference type="ChEBI" id="CHEBI:57705"/>
        <dbReference type="ChEBI" id="CHEBI:58223"/>
        <dbReference type="ChEBI" id="CHEBI:90838"/>
        <dbReference type="EC" id="2.4.1.255"/>
    </reaction>
</comment>
<evidence type="ECO:0000256" key="2">
    <source>
        <dbReference type="ARBA" id="ARBA00022676"/>
    </source>
</evidence>
<dbReference type="InterPro" id="IPR049625">
    <property type="entry name" value="Glyco_transf_61_cat"/>
</dbReference>
<evidence type="ECO:0000259" key="11">
    <source>
        <dbReference type="Pfam" id="PF04577"/>
    </source>
</evidence>
<keyword evidence="3" id="KW-0808">Transferase</keyword>
<dbReference type="PANTHER" id="PTHR20961">
    <property type="entry name" value="GLYCOSYLTRANSFERASE"/>
    <property type="match status" value="1"/>
</dbReference>
<keyword evidence="5" id="KW-0256">Endoplasmic reticulum</keyword>
<dbReference type="EMBL" id="DTQM01000163">
    <property type="protein sequence ID" value="HGC43186.1"/>
    <property type="molecule type" value="Genomic_DNA"/>
</dbReference>
<evidence type="ECO:0000313" key="12">
    <source>
        <dbReference type="EMBL" id="HGC43186.1"/>
    </source>
</evidence>
<dbReference type="GO" id="GO:0097363">
    <property type="term" value="F:protein O-acetylglucosaminyltransferase activity"/>
    <property type="evidence" value="ECO:0007669"/>
    <property type="project" value="UniProtKB-EC"/>
</dbReference>
<dbReference type="InterPro" id="IPR007657">
    <property type="entry name" value="Glycosyltransferase_61"/>
</dbReference>